<dbReference type="OrthoDB" id="3038602at2759"/>
<dbReference type="AlphaFoldDB" id="A0A409X1V2"/>
<accession>A0A409X1V2</accession>
<keyword evidence="2" id="KW-1185">Reference proteome</keyword>
<dbReference type="Proteomes" id="UP000284842">
    <property type="component" value="Unassembled WGS sequence"/>
</dbReference>
<dbReference type="InParanoid" id="A0A409X1V2"/>
<dbReference type="EMBL" id="NHTK01004825">
    <property type="protein sequence ID" value="PPQ84754.1"/>
    <property type="molecule type" value="Genomic_DNA"/>
</dbReference>
<comment type="caution">
    <text evidence="1">The sequence shown here is derived from an EMBL/GenBank/DDBJ whole genome shotgun (WGS) entry which is preliminary data.</text>
</comment>
<reference evidence="1 2" key="1">
    <citation type="journal article" date="2018" name="Evol. Lett.">
        <title>Horizontal gene cluster transfer increased hallucinogenic mushroom diversity.</title>
        <authorList>
            <person name="Reynolds H.T."/>
            <person name="Vijayakumar V."/>
            <person name="Gluck-Thaler E."/>
            <person name="Korotkin H.B."/>
            <person name="Matheny P.B."/>
            <person name="Slot J.C."/>
        </authorList>
    </citation>
    <scope>NUCLEOTIDE SEQUENCE [LARGE SCALE GENOMIC DNA]</scope>
    <source>
        <strain evidence="1 2">2629</strain>
    </source>
</reference>
<proteinExistence type="predicted"/>
<evidence type="ECO:0000313" key="2">
    <source>
        <dbReference type="Proteomes" id="UP000284842"/>
    </source>
</evidence>
<organism evidence="1 2">
    <name type="scientific">Panaeolus cyanescens</name>
    <dbReference type="NCBI Taxonomy" id="181874"/>
    <lineage>
        <taxon>Eukaryota</taxon>
        <taxon>Fungi</taxon>
        <taxon>Dikarya</taxon>
        <taxon>Basidiomycota</taxon>
        <taxon>Agaricomycotina</taxon>
        <taxon>Agaricomycetes</taxon>
        <taxon>Agaricomycetidae</taxon>
        <taxon>Agaricales</taxon>
        <taxon>Agaricineae</taxon>
        <taxon>Galeropsidaceae</taxon>
        <taxon>Panaeolus</taxon>
    </lineage>
</organism>
<gene>
    <name evidence="1" type="ORF">CVT24_002668</name>
</gene>
<evidence type="ECO:0000313" key="1">
    <source>
        <dbReference type="EMBL" id="PPQ84754.1"/>
    </source>
</evidence>
<protein>
    <submittedName>
        <fullName evidence="1">Uncharacterized protein</fullName>
    </submittedName>
</protein>
<sequence>MRKLMSRCSVHQASYIDADVVGGVFRILFKQDSFGSNQSYLYDEFVNAIDTAPHEHTPFSLKARHSIATDYNKEIDAVQAEIGSILKIPDITLEPNFEKNYVALSQKKEDWKGNFGRASLEYFRDGFKYQLERQGFKDDEMLQEGFAEGVPSKKIVIRVVEKTKNGSYNDTIVEEGVVYLQTTPDNWWCNVSDIGSGLLDLL</sequence>
<name>A0A409X1V2_9AGAR</name>